<accession>A0ABT9MV00</accession>
<sequence length="246" mass="25903">MRTVWATLRDTLVRETPFARGGTGALDRSYEEIPDDLSEVPAFKERSSHGGRGPLPQARGVAGPQAARPPPAGHRDRRQPDRRLPASAGALVAELQAYRAAGGRVALISQEGLPFPTVPVDDYGGARALARTLADLSLRRFAVVHSGDRIRTSADRRHGFTDGLLSAGLAPPALVETDFSRAGGRRAGALIPPDTDAVFAVNDIMAVGSMTGLRAAGRSPSHDIAVAGFDDVEEARYATPPLTTAA</sequence>
<evidence type="ECO:0000259" key="5">
    <source>
        <dbReference type="Pfam" id="PF13377"/>
    </source>
</evidence>
<evidence type="ECO:0000313" key="7">
    <source>
        <dbReference type="Proteomes" id="UP001240984"/>
    </source>
</evidence>
<reference evidence="6 7" key="1">
    <citation type="submission" date="2023-07" db="EMBL/GenBank/DDBJ databases">
        <title>Sequencing the genomes of 1000 actinobacteria strains.</title>
        <authorList>
            <person name="Klenk H.-P."/>
        </authorList>
    </citation>
    <scope>NUCLEOTIDE SEQUENCE [LARGE SCALE GENOMIC DNA]</scope>
    <source>
        <strain evidence="6 7">DSM 44710</strain>
    </source>
</reference>
<keyword evidence="1" id="KW-0805">Transcription regulation</keyword>
<dbReference type="PANTHER" id="PTHR30146:SF109">
    <property type="entry name" value="HTH-TYPE TRANSCRIPTIONAL REGULATOR GALS"/>
    <property type="match status" value="1"/>
</dbReference>
<comment type="caution">
    <text evidence="6">The sequence shown here is derived from an EMBL/GenBank/DDBJ whole genome shotgun (WGS) entry which is preliminary data.</text>
</comment>
<name>A0ABT9MV00_9ACTN</name>
<keyword evidence="3" id="KW-0804">Transcription</keyword>
<feature type="domain" description="Transcriptional regulator LacI/GalR-like sensor" evidence="5">
    <location>
        <begin position="131"/>
        <end position="245"/>
    </location>
</feature>
<evidence type="ECO:0000256" key="4">
    <source>
        <dbReference type="SAM" id="MobiDB-lite"/>
    </source>
</evidence>
<evidence type="ECO:0000256" key="1">
    <source>
        <dbReference type="ARBA" id="ARBA00023015"/>
    </source>
</evidence>
<proteinExistence type="predicted"/>
<organism evidence="6 7">
    <name type="scientific">Catenuloplanes nepalensis</name>
    <dbReference type="NCBI Taxonomy" id="587533"/>
    <lineage>
        <taxon>Bacteria</taxon>
        <taxon>Bacillati</taxon>
        <taxon>Actinomycetota</taxon>
        <taxon>Actinomycetes</taxon>
        <taxon>Micromonosporales</taxon>
        <taxon>Micromonosporaceae</taxon>
        <taxon>Catenuloplanes</taxon>
    </lineage>
</organism>
<dbReference type="InterPro" id="IPR028082">
    <property type="entry name" value="Peripla_BP_I"/>
</dbReference>
<dbReference type="Pfam" id="PF13377">
    <property type="entry name" value="Peripla_BP_3"/>
    <property type="match status" value="1"/>
</dbReference>
<dbReference type="Gene3D" id="3.40.50.2300">
    <property type="match status" value="2"/>
</dbReference>
<dbReference type="SUPFAM" id="SSF53822">
    <property type="entry name" value="Periplasmic binding protein-like I"/>
    <property type="match status" value="1"/>
</dbReference>
<evidence type="ECO:0000313" key="6">
    <source>
        <dbReference type="EMBL" id="MDP9795267.1"/>
    </source>
</evidence>
<dbReference type="Proteomes" id="UP001240984">
    <property type="component" value="Unassembled WGS sequence"/>
</dbReference>
<feature type="region of interest" description="Disordered" evidence="4">
    <location>
        <begin position="19"/>
        <end position="82"/>
    </location>
</feature>
<keyword evidence="7" id="KW-1185">Reference proteome</keyword>
<dbReference type="RefSeq" id="WP_306830934.1">
    <property type="nucleotide sequence ID" value="NZ_JAUSRA010000001.1"/>
</dbReference>
<dbReference type="PANTHER" id="PTHR30146">
    <property type="entry name" value="LACI-RELATED TRANSCRIPTIONAL REPRESSOR"/>
    <property type="match status" value="1"/>
</dbReference>
<dbReference type="EMBL" id="JAUSRA010000001">
    <property type="protein sequence ID" value="MDP9795267.1"/>
    <property type="molecule type" value="Genomic_DNA"/>
</dbReference>
<evidence type="ECO:0000256" key="3">
    <source>
        <dbReference type="ARBA" id="ARBA00023163"/>
    </source>
</evidence>
<feature type="compositionally biased region" description="Low complexity" evidence="4">
    <location>
        <begin position="56"/>
        <end position="66"/>
    </location>
</feature>
<dbReference type="InterPro" id="IPR046335">
    <property type="entry name" value="LacI/GalR-like_sensor"/>
</dbReference>
<gene>
    <name evidence="6" type="ORF">J2S43_003779</name>
</gene>
<evidence type="ECO:0000256" key="2">
    <source>
        <dbReference type="ARBA" id="ARBA00023125"/>
    </source>
</evidence>
<dbReference type="CDD" id="cd06267">
    <property type="entry name" value="PBP1_LacI_sugar_binding-like"/>
    <property type="match status" value="1"/>
</dbReference>
<protein>
    <recommendedName>
        <fullName evidence="5">Transcriptional regulator LacI/GalR-like sensor domain-containing protein</fullName>
    </recommendedName>
</protein>
<keyword evidence="2" id="KW-0238">DNA-binding</keyword>